<name>A0A5B7FHJ8_PORTR</name>
<accession>A0A5B7FHJ8</accession>
<evidence type="ECO:0000313" key="2">
    <source>
        <dbReference type="Proteomes" id="UP000324222"/>
    </source>
</evidence>
<comment type="caution">
    <text evidence="1">The sequence shown here is derived from an EMBL/GenBank/DDBJ whole genome shotgun (WGS) entry which is preliminary data.</text>
</comment>
<dbReference type="AlphaFoldDB" id="A0A5B7FHJ8"/>
<evidence type="ECO:0000313" key="1">
    <source>
        <dbReference type="EMBL" id="MPC44679.1"/>
    </source>
</evidence>
<reference evidence="1 2" key="1">
    <citation type="submission" date="2019-05" db="EMBL/GenBank/DDBJ databases">
        <title>Another draft genome of Portunus trituberculatus and its Hox gene families provides insights of decapod evolution.</title>
        <authorList>
            <person name="Jeong J.-H."/>
            <person name="Song I."/>
            <person name="Kim S."/>
            <person name="Choi T."/>
            <person name="Kim D."/>
            <person name="Ryu S."/>
            <person name="Kim W."/>
        </authorList>
    </citation>
    <scope>NUCLEOTIDE SEQUENCE [LARGE SCALE GENOMIC DNA]</scope>
    <source>
        <tissue evidence="1">Muscle</tissue>
    </source>
</reference>
<sequence length="194" mass="21118">MEGILASEQGVLPSLVFADTVNPQCIDASRGVVAHEHGGQQSLILTSSCSMGFEKCTANVMESCTSPPLHLRRHVHKYGREFVTFLGSFSVPTLPVLSPAGETVAGPKVAPEVFAHHLVSVSSKGTNLFISHYRRYLESLVVNFVSTESDTYRSAVSISEVKMSLSECSALLPVLMTSLMSFYILSKKVNSFFR</sequence>
<keyword evidence="2" id="KW-1185">Reference proteome</keyword>
<organism evidence="1 2">
    <name type="scientific">Portunus trituberculatus</name>
    <name type="common">Swimming crab</name>
    <name type="synonym">Neptunus trituberculatus</name>
    <dbReference type="NCBI Taxonomy" id="210409"/>
    <lineage>
        <taxon>Eukaryota</taxon>
        <taxon>Metazoa</taxon>
        <taxon>Ecdysozoa</taxon>
        <taxon>Arthropoda</taxon>
        <taxon>Crustacea</taxon>
        <taxon>Multicrustacea</taxon>
        <taxon>Malacostraca</taxon>
        <taxon>Eumalacostraca</taxon>
        <taxon>Eucarida</taxon>
        <taxon>Decapoda</taxon>
        <taxon>Pleocyemata</taxon>
        <taxon>Brachyura</taxon>
        <taxon>Eubrachyura</taxon>
        <taxon>Portunoidea</taxon>
        <taxon>Portunidae</taxon>
        <taxon>Portuninae</taxon>
        <taxon>Portunus</taxon>
    </lineage>
</organism>
<gene>
    <name evidence="1" type="ORF">E2C01_038357</name>
</gene>
<proteinExistence type="predicted"/>
<dbReference type="Proteomes" id="UP000324222">
    <property type="component" value="Unassembled WGS sequence"/>
</dbReference>
<dbReference type="EMBL" id="VSRR010006391">
    <property type="protein sequence ID" value="MPC44679.1"/>
    <property type="molecule type" value="Genomic_DNA"/>
</dbReference>
<protein>
    <submittedName>
        <fullName evidence="1">Uncharacterized protein</fullName>
    </submittedName>
</protein>